<dbReference type="InterPro" id="IPR013823">
    <property type="entry name" value="Ribosomal_bL12_C"/>
</dbReference>
<keyword evidence="3" id="KW-0687">Ribonucleoprotein</keyword>
<dbReference type="GO" id="GO:0003735">
    <property type="term" value="F:structural constituent of ribosome"/>
    <property type="evidence" value="ECO:0007669"/>
    <property type="project" value="InterPro"/>
</dbReference>
<organism evidence="5">
    <name type="scientific">Lygus hesperus</name>
    <name type="common">Western plant bug</name>
    <dbReference type="NCBI Taxonomy" id="30085"/>
    <lineage>
        <taxon>Eukaryota</taxon>
        <taxon>Metazoa</taxon>
        <taxon>Ecdysozoa</taxon>
        <taxon>Arthropoda</taxon>
        <taxon>Hexapoda</taxon>
        <taxon>Insecta</taxon>
        <taxon>Pterygota</taxon>
        <taxon>Neoptera</taxon>
        <taxon>Paraneoptera</taxon>
        <taxon>Hemiptera</taxon>
        <taxon>Heteroptera</taxon>
        <taxon>Panheteroptera</taxon>
        <taxon>Cimicomorpha</taxon>
        <taxon>Miridae</taxon>
        <taxon>Mirini</taxon>
        <taxon>Lygus</taxon>
    </lineage>
</organism>
<dbReference type="AlphaFoldDB" id="A0A0A9XSX8"/>
<dbReference type="SUPFAM" id="SSF54736">
    <property type="entry name" value="ClpS-like"/>
    <property type="match status" value="1"/>
</dbReference>
<evidence type="ECO:0000259" key="4">
    <source>
        <dbReference type="Pfam" id="PF00542"/>
    </source>
</evidence>
<comment type="similarity">
    <text evidence="1">Belongs to the bacterial ribosomal protein bL12 family.</text>
</comment>
<dbReference type="InterPro" id="IPR014719">
    <property type="entry name" value="Ribosomal_bL12_C/ClpS-like"/>
</dbReference>
<evidence type="ECO:0000256" key="2">
    <source>
        <dbReference type="ARBA" id="ARBA00022980"/>
    </source>
</evidence>
<dbReference type="EMBL" id="GDHC01002809">
    <property type="protein sequence ID" value="JAQ15820.1"/>
    <property type="molecule type" value="Transcribed_RNA"/>
</dbReference>
<dbReference type="EMBL" id="GBHO01021675">
    <property type="protein sequence ID" value="JAG21929.1"/>
    <property type="molecule type" value="Transcribed_RNA"/>
</dbReference>
<reference evidence="7" key="3">
    <citation type="journal article" date="2016" name="Gigascience">
        <title>De novo construction of an expanded transcriptome assembly for the western tarnished plant bug, Lygus hesperus.</title>
        <authorList>
            <person name="Tassone E.E."/>
            <person name="Geib S.M."/>
            <person name="Hall B."/>
            <person name="Fabrick J.A."/>
            <person name="Brent C.S."/>
            <person name="Hull J.J."/>
        </authorList>
    </citation>
    <scope>NUCLEOTIDE SEQUENCE</scope>
</reference>
<dbReference type="PANTHER" id="PTHR45987:SF4">
    <property type="entry name" value="LARGE RIBOSOMAL SUBUNIT PROTEIN BL12M"/>
    <property type="match status" value="1"/>
</dbReference>
<reference evidence="5" key="1">
    <citation type="journal article" date="2014" name="PLoS ONE">
        <title>Transcriptome-Based Identification of ABC Transporters in the Western Tarnished Plant Bug Lygus hesperus.</title>
        <authorList>
            <person name="Hull J.J."/>
            <person name="Chaney K."/>
            <person name="Geib S.M."/>
            <person name="Fabrick J.A."/>
            <person name="Brent C.S."/>
            <person name="Walsh D."/>
            <person name="Lavine L.C."/>
        </authorList>
    </citation>
    <scope>NUCLEOTIDE SEQUENCE</scope>
</reference>
<dbReference type="InterPro" id="IPR000206">
    <property type="entry name" value="Ribosomal_bL12"/>
</dbReference>
<name>A0A0A9XSX8_LYGHE</name>
<dbReference type="GO" id="GO:0006412">
    <property type="term" value="P:translation"/>
    <property type="evidence" value="ECO:0007669"/>
    <property type="project" value="InterPro"/>
</dbReference>
<evidence type="ECO:0000313" key="6">
    <source>
        <dbReference type="EMBL" id="JAG21929.1"/>
    </source>
</evidence>
<keyword evidence="2 5" id="KW-0689">Ribosomal protein</keyword>
<dbReference type="GO" id="GO:0005840">
    <property type="term" value="C:ribosome"/>
    <property type="evidence" value="ECO:0007669"/>
    <property type="project" value="UniProtKB-KW"/>
</dbReference>
<sequence length="122" mass="12997">MLQTIELVDELKRVFKYTDISFAPAAGTATNAAAAPSDAAGEQAPPAAVVEKTSFAVRLESFDTAQKVKVIKEVRAITSLGLKEAKELVESAPKVIKKDLTKEEAQKLVDLLHGCGGKCVLE</sequence>
<gene>
    <name evidence="5" type="primary">MNP1_0</name>
    <name evidence="7" type="synonym">MNP1</name>
    <name evidence="6" type="synonym">MNP1_1</name>
    <name evidence="5" type="ORF">CM83_13709</name>
    <name evidence="6" type="ORF">CM83_13712</name>
    <name evidence="7" type="ORF">g.5965</name>
</gene>
<accession>A0A0A9XSX8</accession>
<dbReference type="Gene3D" id="3.30.1390.10">
    <property type="match status" value="1"/>
</dbReference>
<dbReference type="GO" id="GO:0003729">
    <property type="term" value="F:mRNA binding"/>
    <property type="evidence" value="ECO:0007669"/>
    <property type="project" value="TreeGrafter"/>
</dbReference>
<dbReference type="GO" id="GO:1990904">
    <property type="term" value="C:ribonucleoprotein complex"/>
    <property type="evidence" value="ECO:0007669"/>
    <property type="project" value="UniProtKB-KW"/>
</dbReference>
<dbReference type="PANTHER" id="PTHR45987">
    <property type="entry name" value="39S RIBOSOMAL PROTEIN L12"/>
    <property type="match status" value="1"/>
</dbReference>
<dbReference type="EMBL" id="GBHO01021676">
    <property type="protein sequence ID" value="JAG21928.1"/>
    <property type="molecule type" value="Transcribed_RNA"/>
</dbReference>
<evidence type="ECO:0000256" key="1">
    <source>
        <dbReference type="ARBA" id="ARBA00007197"/>
    </source>
</evidence>
<evidence type="ECO:0000313" key="7">
    <source>
        <dbReference type="EMBL" id="JAQ15820.1"/>
    </source>
</evidence>
<proteinExistence type="inferred from homology"/>
<dbReference type="Pfam" id="PF00542">
    <property type="entry name" value="Ribosomal_L12"/>
    <property type="match status" value="1"/>
</dbReference>
<protein>
    <submittedName>
        <fullName evidence="5">54S ribosomal protein L12, mitochondrial</fullName>
    </submittedName>
</protein>
<dbReference type="CDD" id="cd00387">
    <property type="entry name" value="Ribosomal_L7_L12"/>
    <property type="match status" value="1"/>
</dbReference>
<evidence type="ECO:0000256" key="3">
    <source>
        <dbReference type="ARBA" id="ARBA00023274"/>
    </source>
</evidence>
<feature type="domain" description="Large ribosomal subunit protein bL12 C-terminal" evidence="4">
    <location>
        <begin position="55"/>
        <end position="121"/>
    </location>
</feature>
<dbReference type="FunFam" id="3.30.1390.10:FF:000001">
    <property type="entry name" value="50S ribosomal protein L7/L12"/>
    <property type="match status" value="1"/>
</dbReference>
<evidence type="ECO:0000313" key="5">
    <source>
        <dbReference type="EMBL" id="JAG21928.1"/>
    </source>
</evidence>
<reference evidence="5" key="2">
    <citation type="submission" date="2014-07" db="EMBL/GenBank/DDBJ databases">
        <authorList>
            <person name="Hull J."/>
        </authorList>
    </citation>
    <scope>NUCLEOTIDE SEQUENCE</scope>
</reference>